<dbReference type="RefSeq" id="WP_135281805.1">
    <property type="nucleotide sequence ID" value="NZ_SRIO01000008.1"/>
</dbReference>
<dbReference type="Pfam" id="PF05368">
    <property type="entry name" value="NmrA"/>
    <property type="match status" value="1"/>
</dbReference>
<reference evidence="2 3" key="1">
    <citation type="journal article" date="2019" name="ISME J.">
        <title>Candidatus Macondimonas diazotrophica, a novel gammaproteobacterial genus dominating crude-oil-contaminated coastal sediments.</title>
        <authorList>
            <person name="Karthikeyan S."/>
            <person name="Konstantinidis K."/>
        </authorList>
    </citation>
    <scope>NUCLEOTIDE SEQUENCE [LARGE SCALE GENOMIC DNA]</scope>
    <source>
        <strain evidence="2 3">KTK01</strain>
    </source>
</reference>
<dbReference type="OrthoDB" id="109735at2"/>
<proteinExistence type="predicted"/>
<feature type="domain" description="NmrA-like" evidence="1">
    <location>
        <begin position="2"/>
        <end position="249"/>
    </location>
</feature>
<gene>
    <name evidence="2" type="ORF">E4680_07570</name>
</gene>
<accession>A0A4Z0F883</accession>
<dbReference type="CDD" id="cd05269">
    <property type="entry name" value="TMR_SDR_a"/>
    <property type="match status" value="1"/>
</dbReference>
<evidence type="ECO:0000313" key="3">
    <source>
        <dbReference type="Proteomes" id="UP000297890"/>
    </source>
</evidence>
<dbReference type="Proteomes" id="UP000297890">
    <property type="component" value="Unassembled WGS sequence"/>
</dbReference>
<dbReference type="PANTHER" id="PTHR43162:SF1">
    <property type="entry name" value="PRESTALK A DIFFERENTIATION PROTEIN A"/>
    <property type="match status" value="1"/>
</dbReference>
<dbReference type="SUPFAM" id="SSF51735">
    <property type="entry name" value="NAD(P)-binding Rossmann-fold domains"/>
    <property type="match status" value="1"/>
</dbReference>
<dbReference type="InterPro" id="IPR051604">
    <property type="entry name" value="Ergot_Alk_Oxidoreductase"/>
</dbReference>
<name>A0A4Z0F883_9GAMM</name>
<protein>
    <submittedName>
        <fullName evidence="2">SDR family oxidoreductase</fullName>
    </submittedName>
</protein>
<dbReference type="InterPro" id="IPR036291">
    <property type="entry name" value="NAD(P)-bd_dom_sf"/>
</dbReference>
<evidence type="ECO:0000313" key="2">
    <source>
        <dbReference type="EMBL" id="TFZ82559.1"/>
    </source>
</evidence>
<keyword evidence="3" id="KW-1185">Reference proteome</keyword>
<evidence type="ECO:0000259" key="1">
    <source>
        <dbReference type="Pfam" id="PF05368"/>
    </source>
</evidence>
<sequence>MILVVGATGNIGNEVVRLLRAKGVATRVLVRDKAKATSMFGEDVEVVEGDLRDPASLPVALEGVNKVFLVTALALDQVAMRNTLIDAAAQAGVKHVVMSTGIGAAPDAPVQFGRWHGENQERLKQSGMDWTFVQPTFFMQNFFMSAPTIKDHGAFYLPLGENSPISWVDARDIAAVAVTALTGAGHEGKAYPVTGPTAVTAEQIAQAMTTCLGKPIRYVAVSNDDAKAAMLDAGMPEPLADAMVELYALAPPGYLGDVADTVSAIAGAPARNIEVFLTDHKVAFS</sequence>
<dbReference type="Gene3D" id="3.40.50.720">
    <property type="entry name" value="NAD(P)-binding Rossmann-like Domain"/>
    <property type="match status" value="1"/>
</dbReference>
<dbReference type="PANTHER" id="PTHR43162">
    <property type="match status" value="1"/>
</dbReference>
<dbReference type="AlphaFoldDB" id="A0A4Z0F883"/>
<organism evidence="2 3">
    <name type="scientific">Candidatus Macondimonas diazotrophica</name>
    <dbReference type="NCBI Taxonomy" id="2305248"/>
    <lineage>
        <taxon>Bacteria</taxon>
        <taxon>Pseudomonadati</taxon>
        <taxon>Pseudomonadota</taxon>
        <taxon>Gammaproteobacteria</taxon>
        <taxon>Chromatiales</taxon>
        <taxon>Ectothiorhodospiraceae</taxon>
        <taxon>Candidatus Macondimonas</taxon>
    </lineage>
</organism>
<dbReference type="Gene3D" id="3.90.25.10">
    <property type="entry name" value="UDP-galactose 4-epimerase, domain 1"/>
    <property type="match status" value="1"/>
</dbReference>
<comment type="caution">
    <text evidence="2">The sequence shown here is derived from an EMBL/GenBank/DDBJ whole genome shotgun (WGS) entry which is preliminary data.</text>
</comment>
<dbReference type="InterPro" id="IPR008030">
    <property type="entry name" value="NmrA-like"/>
</dbReference>
<dbReference type="EMBL" id="SRIO01000008">
    <property type="protein sequence ID" value="TFZ82559.1"/>
    <property type="molecule type" value="Genomic_DNA"/>
</dbReference>